<sequence length="45" mass="4931">MVTHGRFSLLNHRARRDTSVCATARRDSVRIGVTVAGPPASSFLY</sequence>
<dbReference type="STRING" id="1349767.GJA_5041"/>
<dbReference type="AlphaFoldDB" id="W0VDA1"/>
<dbReference type="EMBL" id="HG322949">
    <property type="protein sequence ID" value="CDG85640.1"/>
    <property type="molecule type" value="Genomic_DNA"/>
</dbReference>
<dbReference type="HOGENOM" id="CLU_3200830_0_0_4"/>
<organism evidence="1 2">
    <name type="scientific">Janthinobacterium agaricidamnosum NBRC 102515 = DSM 9628</name>
    <dbReference type="NCBI Taxonomy" id="1349767"/>
    <lineage>
        <taxon>Bacteria</taxon>
        <taxon>Pseudomonadati</taxon>
        <taxon>Pseudomonadota</taxon>
        <taxon>Betaproteobacteria</taxon>
        <taxon>Burkholderiales</taxon>
        <taxon>Oxalobacteraceae</taxon>
        <taxon>Janthinobacterium</taxon>
    </lineage>
</organism>
<dbReference type="Proteomes" id="UP000027604">
    <property type="component" value="Chromosome I"/>
</dbReference>
<accession>W0VDA1</accession>
<evidence type="ECO:0000313" key="2">
    <source>
        <dbReference type="Proteomes" id="UP000027604"/>
    </source>
</evidence>
<keyword evidence="2" id="KW-1185">Reference proteome</keyword>
<evidence type="ECO:0000313" key="1">
    <source>
        <dbReference type="EMBL" id="CDG85640.1"/>
    </source>
</evidence>
<dbReference type="KEGG" id="jag:GJA_5041"/>
<reference evidence="1 2" key="1">
    <citation type="journal article" date="2015" name="Genome Announc.">
        <title>Genome Sequence of Mushroom Soft-Rot Pathogen Janthinobacterium agaricidamnosum.</title>
        <authorList>
            <person name="Graupner K."/>
            <person name="Lackner G."/>
            <person name="Hertweck C."/>
        </authorList>
    </citation>
    <scope>NUCLEOTIDE SEQUENCE [LARGE SCALE GENOMIC DNA]</scope>
    <source>
        <strain evidence="2">NBRC 102515 / DSM 9628</strain>
    </source>
</reference>
<protein>
    <submittedName>
        <fullName evidence="1">Uncharacterized protein</fullName>
    </submittedName>
</protein>
<gene>
    <name evidence="1" type="ORF">GJA_5041</name>
</gene>
<proteinExistence type="predicted"/>
<name>W0VDA1_9BURK</name>